<feature type="transmembrane region" description="Helical" evidence="6">
    <location>
        <begin position="14"/>
        <end position="35"/>
    </location>
</feature>
<protein>
    <submittedName>
        <fullName evidence="7">ABC-type transporter, integral membrane subunit</fullName>
    </submittedName>
</protein>
<dbReference type="eggNOG" id="COG4177">
    <property type="taxonomic scope" value="Bacteria"/>
</dbReference>
<evidence type="ECO:0000256" key="5">
    <source>
        <dbReference type="ARBA" id="ARBA00023136"/>
    </source>
</evidence>
<evidence type="ECO:0000313" key="8">
    <source>
        <dbReference type="Proteomes" id="UP000009226"/>
    </source>
</evidence>
<sequence length="301" mass="32358">MNMDSIFSMFLNDYYIQVLIMLGIYLIGALGLNLISGVTGQLSFGHAAFLSIGAYTSAILSLRLHLPFPMVLLAGGFMAALWGVLLGYPTLRLTGDYLGIATLGFGEIVRVVFLNLSITGGALGLSGIPRYTTLTLVIVLVVLTVWAMYRLENSRFGRALVAIREDEIAAEAMGVNITTSKITAFAIGTFLAGISGGLYAHLIQYLNPQDFGFQKSFDFLTFVVLGGLGSIPGVILGTTVLTLAPEFLRFVAEYRMMVYGALMVIMMIFRPRGLLGGVKLTRLLSRRKVQNTGTSAAGGAN</sequence>
<dbReference type="InterPro" id="IPR043428">
    <property type="entry name" value="LivM-like"/>
</dbReference>
<dbReference type="PANTHER" id="PTHR30482">
    <property type="entry name" value="HIGH-AFFINITY BRANCHED-CHAIN AMINO ACID TRANSPORT SYSTEM PERMEASE"/>
    <property type="match status" value="1"/>
</dbReference>
<evidence type="ECO:0000256" key="3">
    <source>
        <dbReference type="ARBA" id="ARBA00022692"/>
    </source>
</evidence>
<dbReference type="Proteomes" id="UP000009226">
    <property type="component" value="Chromosome"/>
</dbReference>
<dbReference type="GO" id="GO:0005886">
    <property type="term" value="C:plasma membrane"/>
    <property type="evidence" value="ECO:0007669"/>
    <property type="project" value="UniProtKB-SubCell"/>
</dbReference>
<keyword evidence="4 6" id="KW-1133">Transmembrane helix</keyword>
<dbReference type="Pfam" id="PF02653">
    <property type="entry name" value="BPD_transp_2"/>
    <property type="match status" value="1"/>
</dbReference>
<feature type="transmembrane region" description="Helical" evidence="6">
    <location>
        <begin position="68"/>
        <end position="88"/>
    </location>
</feature>
<dbReference type="HOGENOM" id="CLU_031365_1_2_9"/>
<dbReference type="InterPro" id="IPR001851">
    <property type="entry name" value="ABC_transp_permease"/>
</dbReference>
<dbReference type="CDD" id="cd06581">
    <property type="entry name" value="TM_PBP1_LivM_like"/>
    <property type="match status" value="1"/>
</dbReference>
<feature type="transmembrane region" description="Helical" evidence="6">
    <location>
        <begin position="256"/>
        <end position="275"/>
    </location>
</feature>
<comment type="subcellular location">
    <subcellularLocation>
        <location evidence="1">Cell membrane</location>
        <topology evidence="1">Multi-pass membrane protein</topology>
    </subcellularLocation>
</comment>
<feature type="transmembrane region" description="Helical" evidence="6">
    <location>
        <begin position="131"/>
        <end position="149"/>
    </location>
</feature>
<organism evidence="7 8">
    <name type="scientific">Desulfotomaculum nigrificans (strain DSM 14880 / VKM B-2319 / CO-1-SRB)</name>
    <name type="common">Desulfotomaculum carboxydivorans</name>
    <dbReference type="NCBI Taxonomy" id="868595"/>
    <lineage>
        <taxon>Bacteria</taxon>
        <taxon>Bacillati</taxon>
        <taxon>Bacillota</taxon>
        <taxon>Clostridia</taxon>
        <taxon>Eubacteriales</taxon>
        <taxon>Desulfotomaculaceae</taxon>
        <taxon>Desulfotomaculum</taxon>
    </lineage>
</organism>
<dbReference type="STRING" id="868595.Desca_1309"/>
<evidence type="ECO:0000256" key="6">
    <source>
        <dbReference type="SAM" id="Phobius"/>
    </source>
</evidence>
<name>F6B4Q6_DESCC</name>
<dbReference type="PANTHER" id="PTHR30482:SF20">
    <property type="entry name" value="HIGH-AFFINITY BRANCHED-CHAIN AMINO ACID TRANSPORT SYSTEM PERMEASE PROTEIN LIVM"/>
    <property type="match status" value="1"/>
</dbReference>
<evidence type="ECO:0000256" key="1">
    <source>
        <dbReference type="ARBA" id="ARBA00004651"/>
    </source>
</evidence>
<keyword evidence="8" id="KW-1185">Reference proteome</keyword>
<feature type="transmembrane region" description="Helical" evidence="6">
    <location>
        <begin position="222"/>
        <end position="244"/>
    </location>
</feature>
<evidence type="ECO:0000256" key="2">
    <source>
        <dbReference type="ARBA" id="ARBA00022475"/>
    </source>
</evidence>
<feature type="transmembrane region" description="Helical" evidence="6">
    <location>
        <begin position="182"/>
        <end position="202"/>
    </location>
</feature>
<keyword evidence="3 6" id="KW-0812">Transmembrane</keyword>
<gene>
    <name evidence="7" type="ordered locus">Desca_1309</name>
</gene>
<dbReference type="GO" id="GO:0015658">
    <property type="term" value="F:branched-chain amino acid transmembrane transporter activity"/>
    <property type="evidence" value="ECO:0007669"/>
    <property type="project" value="InterPro"/>
</dbReference>
<feature type="transmembrane region" description="Helical" evidence="6">
    <location>
        <begin position="100"/>
        <end position="125"/>
    </location>
</feature>
<keyword evidence="5 6" id="KW-0472">Membrane</keyword>
<keyword evidence="2" id="KW-1003">Cell membrane</keyword>
<dbReference type="KEGG" id="dca:Desca_1309"/>
<feature type="transmembrane region" description="Helical" evidence="6">
    <location>
        <begin position="42"/>
        <end position="62"/>
    </location>
</feature>
<evidence type="ECO:0000256" key="4">
    <source>
        <dbReference type="ARBA" id="ARBA00022989"/>
    </source>
</evidence>
<proteinExistence type="predicted"/>
<dbReference type="AlphaFoldDB" id="F6B4Q6"/>
<accession>F6B4Q6</accession>
<dbReference type="RefSeq" id="WP_003541030.1">
    <property type="nucleotide sequence ID" value="NC_015565.1"/>
</dbReference>
<dbReference type="EMBL" id="CP002736">
    <property type="protein sequence ID" value="AEF94168.1"/>
    <property type="molecule type" value="Genomic_DNA"/>
</dbReference>
<evidence type="ECO:0000313" key="7">
    <source>
        <dbReference type="EMBL" id="AEF94168.1"/>
    </source>
</evidence>
<reference evidence="7 8" key="1">
    <citation type="submission" date="2011-05" db="EMBL/GenBank/DDBJ databases">
        <title>Complete sequence of Desulfotomaculum carboxydivorans CO-1-SRB.</title>
        <authorList>
            <consortium name="US DOE Joint Genome Institute"/>
            <person name="Lucas S."/>
            <person name="Han J."/>
            <person name="Lapidus A."/>
            <person name="Cheng J.-F."/>
            <person name="Goodwin L."/>
            <person name="Pitluck S."/>
            <person name="Peters L."/>
            <person name="Mikhailova N."/>
            <person name="Lu M."/>
            <person name="Han C."/>
            <person name="Tapia R."/>
            <person name="Land M."/>
            <person name="Hauser L."/>
            <person name="Kyrpides N."/>
            <person name="Ivanova N."/>
            <person name="Pagani I."/>
            <person name="Stams A."/>
            <person name="Plugge C."/>
            <person name="Muyzer G."/>
            <person name="Kuever J."/>
            <person name="Parshina S."/>
            <person name="Ivanova A."/>
            <person name="Nazina T."/>
            <person name="Woyke T."/>
        </authorList>
    </citation>
    <scope>NUCLEOTIDE SEQUENCE [LARGE SCALE GENOMIC DNA]</scope>
    <source>
        <strain evidence="8">DSM 14880 / VKM B-2319 / CO-1-SRB</strain>
    </source>
</reference>